<dbReference type="RefSeq" id="WP_201944685.1">
    <property type="nucleotide sequence ID" value="NZ_JAERRJ010000002.1"/>
</dbReference>
<protein>
    <submittedName>
        <fullName evidence="6">Isoprenylcysteine carboxylmethyltransferase family protein</fullName>
    </submittedName>
</protein>
<dbReference type="Gene3D" id="1.20.120.1630">
    <property type="match status" value="1"/>
</dbReference>
<organism evidence="6 7">
    <name type="scientific">Nocardia acididurans</name>
    <dbReference type="NCBI Taxonomy" id="2802282"/>
    <lineage>
        <taxon>Bacteria</taxon>
        <taxon>Bacillati</taxon>
        <taxon>Actinomycetota</taxon>
        <taxon>Actinomycetes</taxon>
        <taxon>Mycobacteriales</taxon>
        <taxon>Nocardiaceae</taxon>
        <taxon>Nocardia</taxon>
    </lineage>
</organism>
<dbReference type="PANTHER" id="PTHR12714">
    <property type="entry name" value="PROTEIN-S ISOPRENYLCYSTEINE O-METHYLTRANSFERASE"/>
    <property type="match status" value="1"/>
</dbReference>
<dbReference type="InterPro" id="IPR007318">
    <property type="entry name" value="Phopholipid_MeTrfase"/>
</dbReference>
<dbReference type="Proteomes" id="UP000602198">
    <property type="component" value="Unassembled WGS sequence"/>
</dbReference>
<accession>A0ABS1M197</accession>
<keyword evidence="4 5" id="KW-0472">Membrane</keyword>
<comment type="subcellular location">
    <subcellularLocation>
        <location evidence="1">Endomembrane system</location>
        <topology evidence="1">Multi-pass membrane protein</topology>
    </subcellularLocation>
</comment>
<dbReference type="PANTHER" id="PTHR12714:SF9">
    <property type="entry name" value="PROTEIN-S-ISOPRENYLCYSTEINE O-METHYLTRANSFERASE"/>
    <property type="match status" value="1"/>
</dbReference>
<evidence type="ECO:0000313" key="7">
    <source>
        <dbReference type="Proteomes" id="UP000602198"/>
    </source>
</evidence>
<evidence type="ECO:0000256" key="2">
    <source>
        <dbReference type="ARBA" id="ARBA00022692"/>
    </source>
</evidence>
<feature type="transmembrane region" description="Helical" evidence="5">
    <location>
        <begin position="79"/>
        <end position="101"/>
    </location>
</feature>
<evidence type="ECO:0000256" key="3">
    <source>
        <dbReference type="ARBA" id="ARBA00022989"/>
    </source>
</evidence>
<dbReference type="Pfam" id="PF04191">
    <property type="entry name" value="PEMT"/>
    <property type="match status" value="1"/>
</dbReference>
<evidence type="ECO:0000313" key="6">
    <source>
        <dbReference type="EMBL" id="MBL1073984.1"/>
    </source>
</evidence>
<feature type="transmembrane region" description="Helical" evidence="5">
    <location>
        <begin position="42"/>
        <end position="67"/>
    </location>
</feature>
<reference evidence="6 7" key="1">
    <citation type="submission" date="2021-01" db="EMBL/GenBank/DDBJ databases">
        <title>WGS of actinomycetes isolated from Thailand.</title>
        <authorList>
            <person name="Thawai C."/>
        </authorList>
    </citation>
    <scope>NUCLEOTIDE SEQUENCE [LARGE SCALE GENOMIC DNA]</scope>
    <source>
        <strain evidence="6 7">LPG 2</strain>
    </source>
</reference>
<evidence type="ECO:0000256" key="5">
    <source>
        <dbReference type="SAM" id="Phobius"/>
    </source>
</evidence>
<sequence>MAVLALILIAVWLAVVIGLNAVMQYRRSGEVPTRVRSRPGTTPWWAGLLGTLGLLLVIAAPIAELVALQPIPALKHTPIRLTGLLLALAGTVLSCASQQAMGSSWRANVDPRAHTALVTTGPFRLVRNPVLTGILITVAGFTLMTPNTVALAAFAITLASLEIQVRLVEEPYLRKMHDRAYTDYTSHTGRFLPLLGRLR</sequence>
<evidence type="ECO:0000256" key="4">
    <source>
        <dbReference type="ARBA" id="ARBA00023136"/>
    </source>
</evidence>
<name>A0ABS1M197_9NOCA</name>
<dbReference type="EMBL" id="JAERRJ010000002">
    <property type="protein sequence ID" value="MBL1073984.1"/>
    <property type="molecule type" value="Genomic_DNA"/>
</dbReference>
<feature type="transmembrane region" description="Helical" evidence="5">
    <location>
        <begin position="130"/>
        <end position="156"/>
    </location>
</feature>
<keyword evidence="7" id="KW-1185">Reference proteome</keyword>
<keyword evidence="2 5" id="KW-0812">Transmembrane</keyword>
<evidence type="ECO:0000256" key="1">
    <source>
        <dbReference type="ARBA" id="ARBA00004127"/>
    </source>
</evidence>
<comment type="caution">
    <text evidence="6">The sequence shown here is derived from an EMBL/GenBank/DDBJ whole genome shotgun (WGS) entry which is preliminary data.</text>
</comment>
<keyword evidence="3 5" id="KW-1133">Transmembrane helix</keyword>
<gene>
    <name evidence="6" type="ORF">JK358_06215</name>
</gene>
<proteinExistence type="predicted"/>